<feature type="compositionally biased region" description="Polar residues" evidence="2">
    <location>
        <begin position="858"/>
        <end position="870"/>
    </location>
</feature>
<feature type="transmembrane region" description="Helical" evidence="3">
    <location>
        <begin position="651"/>
        <end position="672"/>
    </location>
</feature>
<keyword evidence="3" id="KW-0812">Transmembrane</keyword>
<feature type="domain" description="K Homology" evidence="4">
    <location>
        <begin position="309"/>
        <end position="398"/>
    </location>
</feature>
<name>A0ABQ7JEE6_9APIC</name>
<evidence type="ECO:0000313" key="6">
    <source>
        <dbReference type="Proteomes" id="UP000823046"/>
    </source>
</evidence>
<dbReference type="InterPro" id="IPR036612">
    <property type="entry name" value="KH_dom_type_1_sf"/>
</dbReference>
<accession>A0ABQ7JEE6</accession>
<keyword evidence="1" id="KW-0694">RNA-binding</keyword>
<dbReference type="CDD" id="cd00105">
    <property type="entry name" value="KH-I"/>
    <property type="match status" value="2"/>
</dbReference>
<dbReference type="EMBL" id="JADAQX010000096">
    <property type="protein sequence ID" value="KAF8822025.1"/>
    <property type="molecule type" value="Genomic_DNA"/>
</dbReference>
<dbReference type="PROSITE" id="PS50084">
    <property type="entry name" value="KH_TYPE_1"/>
    <property type="match status" value="1"/>
</dbReference>
<feature type="region of interest" description="Disordered" evidence="2">
    <location>
        <begin position="171"/>
        <end position="196"/>
    </location>
</feature>
<feature type="compositionally biased region" description="Basic residues" evidence="2">
    <location>
        <begin position="1138"/>
        <end position="1149"/>
    </location>
</feature>
<organism evidence="5 6">
    <name type="scientific">Cardiosporidium cionae</name>
    <dbReference type="NCBI Taxonomy" id="476202"/>
    <lineage>
        <taxon>Eukaryota</taxon>
        <taxon>Sar</taxon>
        <taxon>Alveolata</taxon>
        <taxon>Apicomplexa</taxon>
        <taxon>Aconoidasida</taxon>
        <taxon>Nephromycida</taxon>
        <taxon>Cardiosporidium</taxon>
    </lineage>
</organism>
<feature type="compositionally biased region" description="Polar residues" evidence="2">
    <location>
        <begin position="919"/>
        <end position="930"/>
    </location>
</feature>
<dbReference type="SMART" id="SM00322">
    <property type="entry name" value="KH"/>
    <property type="match status" value="4"/>
</dbReference>
<feature type="region of interest" description="Disordered" evidence="2">
    <location>
        <begin position="33"/>
        <end position="121"/>
    </location>
</feature>
<feature type="compositionally biased region" description="Basic and acidic residues" evidence="2">
    <location>
        <begin position="70"/>
        <end position="86"/>
    </location>
</feature>
<feature type="compositionally biased region" description="Polar residues" evidence="2">
    <location>
        <begin position="1173"/>
        <end position="1184"/>
    </location>
</feature>
<feature type="domain" description="K Homology" evidence="4">
    <location>
        <begin position="236"/>
        <end position="301"/>
    </location>
</feature>
<feature type="region of interest" description="Disordered" evidence="2">
    <location>
        <begin position="725"/>
        <end position="1196"/>
    </location>
</feature>
<dbReference type="Proteomes" id="UP000823046">
    <property type="component" value="Unassembled WGS sequence"/>
</dbReference>
<dbReference type="InterPro" id="IPR004087">
    <property type="entry name" value="KH_dom"/>
</dbReference>
<feature type="compositionally biased region" description="Basic and acidic residues" evidence="2">
    <location>
        <begin position="176"/>
        <end position="189"/>
    </location>
</feature>
<gene>
    <name evidence="5" type="ORF">IE077_000105</name>
</gene>
<feature type="compositionally biased region" description="Basic and acidic residues" evidence="2">
    <location>
        <begin position="873"/>
        <end position="888"/>
    </location>
</feature>
<evidence type="ECO:0000313" key="5">
    <source>
        <dbReference type="EMBL" id="KAF8822025.1"/>
    </source>
</evidence>
<keyword evidence="6" id="KW-1185">Reference proteome</keyword>
<reference evidence="5 6" key="1">
    <citation type="journal article" date="2020" name="bioRxiv">
        <title>Metabolic contributions of an alphaproteobacterial endosymbiont in the apicomplexan Cardiosporidium cionae.</title>
        <authorList>
            <person name="Hunter E.S."/>
            <person name="Paight C.J."/>
            <person name="Lane C.E."/>
        </authorList>
    </citation>
    <scope>NUCLEOTIDE SEQUENCE [LARGE SCALE GENOMIC DNA]</scope>
    <source>
        <strain evidence="5">ESH_2018</strain>
    </source>
</reference>
<dbReference type="Pfam" id="PF00013">
    <property type="entry name" value="KH_1"/>
    <property type="match status" value="1"/>
</dbReference>
<protein>
    <submittedName>
        <fullName evidence="5">Domain K- type Rna binding proteins family protein</fullName>
    </submittedName>
</protein>
<dbReference type="InterPro" id="IPR004088">
    <property type="entry name" value="KH_dom_type_1"/>
</dbReference>
<proteinExistence type="predicted"/>
<sequence>MDSVAMNKVGAPITTEDEKVRFPLRQPELDIIPLRTSNQTSPFYDEDPSVDIYPDPEDEVIEVEPPVESLPEHSNAKGSISKHDAFSARMASSSSPPKFEDEVEYSDASPVATEDEREEEDAGLLSAVEVPLDDHSHTGNSDEAMPYSINALDNTLSFFSDAPGAAIEHYTAASSPKREDVSFHGKNEGSRNSMPRPRVLKNEDIFANCKNAITEYTLDGKQITCALQRNVLGVLIDDVYSIALTNEDAAFVLGKAGNTKRKISKVSGCHIELNDEGLRLDITGTEEQREKAILYIKLILKQRIGPDQRNDLTLLEIPHSAVGYVTGAHGCVLRRVEDEWGTLMFFVGGPQKDFMKKTNFVENSSHQMEEISLLEKLLIFGTMRSRRGAELKIMSAVEQKCPGFFTSSIETEVENKEEGFATDIVFISSDDFSYSLGKEGRTRKKLARASGCILEYVGRIAFISGILEERQRVRDYLNWLIQQRTITVDVDISGRTDVSTVDIRLDCVAYVTGKQGQGLRDTEDRTGTFCFFDGERNDERRSVERLLIFGAEEVDRFSARRLILDMVEQKLRKSQRIYPLILFIFFYLLLFYCVGWFFLIFYIVSSLPSSSLSSFLFSSPPPPSPLLLPPLLSSSPLSSPPLSPSPPTSPLLLPLLSFSPYLSFFIFLLPFYRFHRRSYSRWPPLLPNRARRLLPKTAMDRLRRRRGPPLSTFNNVLSSHRNRFSLSTKGGLHPPPLYRQKYPRRETLRKDPHRPLQRPLVSLEDISAPSHKRLTSPFGSNRPLVGETEIPTEREGKPLPSSYKSRHHRLLKEASRQRSLSPPPFNYRHPLPVRESSHRLSRAIPSSLDASTGGGGPSWSTPLRSGQSASLARRKEERRRDPPTRKDSSLLPLSIPWQRPRQGRPFGHAKRGGEATAFSEHSTSLLTASRTLRDPPVEGTFQRPREFRKPHAWLSQRPVETSYYEERGTSPPSSFERAQKRRQIAPFSQKKESLLPLGGTKSSRWPLSTEPSKPMYYTRRNRSHSPPELPLPSTAGCPLEDPHAGGTHASHAPPRALPTASNPSYGVSTRPQPSTSTRAPPGYALLPSSTQPLLLRREEMPPLSPFPKQRKREALRRPTRGEDLSLYEGGGRRERLPPHSRRRSPRMHRLPPQDSRLSLREERRERPLPPRGASSSPNISSTRNALPPLDRSPSLRRAERHATNMRTIYWEGESTTQALKPKWKPFGGPSTYPEVPPSVEEAFRITGIGEGATLLDRDARRQEIHRSGNRFIGYKGYAEKKERRSPRGKGDGGGGGGTCRESLHSFWVFLSDTLLQICVSSFSF</sequence>
<feature type="compositionally biased region" description="Basic and acidic residues" evidence="2">
    <location>
        <begin position="743"/>
        <end position="754"/>
    </location>
</feature>
<evidence type="ECO:0000256" key="1">
    <source>
        <dbReference type="PROSITE-ProRule" id="PRU00117"/>
    </source>
</evidence>
<evidence type="ECO:0000256" key="3">
    <source>
        <dbReference type="SAM" id="Phobius"/>
    </source>
</evidence>
<feature type="compositionally biased region" description="Basic and acidic residues" evidence="2">
    <location>
        <begin position="1157"/>
        <end position="1168"/>
    </location>
</feature>
<feature type="compositionally biased region" description="Polar residues" evidence="2">
    <location>
        <begin position="1000"/>
        <end position="1011"/>
    </location>
</feature>
<feature type="domain" description="K Homology" evidence="4">
    <location>
        <begin position="419"/>
        <end position="482"/>
    </location>
</feature>
<keyword evidence="3" id="KW-1133">Transmembrane helix</keyword>
<evidence type="ECO:0000259" key="4">
    <source>
        <dbReference type="SMART" id="SM00322"/>
    </source>
</evidence>
<feature type="domain" description="K Homology" evidence="4">
    <location>
        <begin position="495"/>
        <end position="568"/>
    </location>
</feature>
<dbReference type="SUPFAM" id="SSF54791">
    <property type="entry name" value="Eukaryotic type KH-domain (KH-domain type I)"/>
    <property type="match status" value="1"/>
</dbReference>
<comment type="caution">
    <text evidence="5">The sequence shown here is derived from an EMBL/GenBank/DDBJ whole genome shotgun (WGS) entry which is preliminary data.</text>
</comment>
<feature type="compositionally biased region" description="Acidic residues" evidence="2">
    <location>
        <begin position="44"/>
        <end position="62"/>
    </location>
</feature>
<feature type="transmembrane region" description="Helical" evidence="3">
    <location>
        <begin position="580"/>
        <end position="604"/>
    </location>
</feature>
<keyword evidence="3" id="KW-0472">Membrane</keyword>
<evidence type="ECO:0000256" key="2">
    <source>
        <dbReference type="SAM" id="MobiDB-lite"/>
    </source>
</evidence>
<dbReference type="Gene3D" id="3.30.310.210">
    <property type="match status" value="1"/>
</dbReference>
<feature type="compositionally biased region" description="Polar residues" evidence="2">
    <location>
        <begin position="1059"/>
        <end position="1078"/>
    </location>
</feature>
<feature type="region of interest" description="Disordered" evidence="2">
    <location>
        <begin position="1276"/>
        <end position="1296"/>
    </location>
</feature>